<gene>
    <name evidence="1" type="ORF">GCK72_002866</name>
</gene>
<sequence length="115" mass="13977">MWRKKVNFIHVQKYRTLCNGLVNEDYNWEAMVELRNPSFDPEKHRIYYKEFDSNILGSFQIKLTDSLIEGQDIIRSFPRTYKNFNYMDTENSYKNVFEQVGLHLDKSETILMKYF</sequence>
<evidence type="ECO:0000313" key="2">
    <source>
        <dbReference type="Proteomes" id="UP000483820"/>
    </source>
</evidence>
<dbReference type="GeneID" id="9817241"/>
<comment type="caution">
    <text evidence="1">The sequence shown here is derived from an EMBL/GenBank/DDBJ whole genome shotgun (WGS) entry which is preliminary data.</text>
</comment>
<dbReference type="RefSeq" id="XP_003099083.2">
    <property type="nucleotide sequence ID" value="XM_003099035.2"/>
</dbReference>
<proteinExistence type="predicted"/>
<name>A0A6A5HV74_CAERE</name>
<accession>A0A6A5HV74</accession>
<evidence type="ECO:0000313" key="1">
    <source>
        <dbReference type="EMBL" id="KAF1771041.1"/>
    </source>
</evidence>
<dbReference type="KEGG" id="crq:GCK72_002866"/>
<reference evidence="1 2" key="1">
    <citation type="submission" date="2019-12" db="EMBL/GenBank/DDBJ databases">
        <title>Chromosome-level assembly of the Caenorhabditis remanei genome.</title>
        <authorList>
            <person name="Teterina A.A."/>
            <person name="Willis J.H."/>
            <person name="Phillips P.C."/>
        </authorList>
    </citation>
    <scope>NUCLEOTIDE SEQUENCE [LARGE SCALE GENOMIC DNA]</scope>
    <source>
        <strain evidence="1 2">PX506</strain>
        <tissue evidence="1">Whole organism</tissue>
    </source>
</reference>
<dbReference type="EMBL" id="WUAV01000001">
    <property type="protein sequence ID" value="KAF1771041.1"/>
    <property type="molecule type" value="Genomic_DNA"/>
</dbReference>
<dbReference type="AlphaFoldDB" id="A0A6A5HV74"/>
<protein>
    <submittedName>
        <fullName evidence="1">Uncharacterized protein</fullName>
    </submittedName>
</protein>
<dbReference type="CTD" id="9817241"/>
<dbReference type="Proteomes" id="UP000483820">
    <property type="component" value="Chromosome I"/>
</dbReference>
<organism evidence="1 2">
    <name type="scientific">Caenorhabditis remanei</name>
    <name type="common">Caenorhabditis vulgaris</name>
    <dbReference type="NCBI Taxonomy" id="31234"/>
    <lineage>
        <taxon>Eukaryota</taxon>
        <taxon>Metazoa</taxon>
        <taxon>Ecdysozoa</taxon>
        <taxon>Nematoda</taxon>
        <taxon>Chromadorea</taxon>
        <taxon>Rhabditida</taxon>
        <taxon>Rhabditina</taxon>
        <taxon>Rhabditomorpha</taxon>
        <taxon>Rhabditoidea</taxon>
        <taxon>Rhabditidae</taxon>
        <taxon>Peloderinae</taxon>
        <taxon>Caenorhabditis</taxon>
    </lineage>
</organism>